<protein>
    <submittedName>
        <fullName evidence="1">Uncharacterized protein</fullName>
    </submittedName>
</protein>
<evidence type="ECO:0000313" key="2">
    <source>
        <dbReference type="Proteomes" id="UP000831701"/>
    </source>
</evidence>
<feature type="non-terminal residue" evidence="1">
    <location>
        <position position="54"/>
    </location>
</feature>
<sequence length="54" mass="6561">MDTQHIVIRYWSFSYLLSVKSRIVKRSTCAGRWSEFNDRCFQYIPRPMTWAKAE</sequence>
<reference evidence="1" key="1">
    <citation type="submission" date="2022-04" db="EMBL/GenBank/DDBJ databases">
        <title>Jade perch genome.</title>
        <authorList>
            <person name="Chao B."/>
        </authorList>
    </citation>
    <scope>NUCLEOTIDE SEQUENCE</scope>
    <source>
        <strain evidence="1">CB-2022</strain>
    </source>
</reference>
<name>A0ACB8X9G3_9TELE</name>
<organism evidence="1 2">
    <name type="scientific">Scortum barcoo</name>
    <name type="common">barcoo grunter</name>
    <dbReference type="NCBI Taxonomy" id="214431"/>
    <lineage>
        <taxon>Eukaryota</taxon>
        <taxon>Metazoa</taxon>
        <taxon>Chordata</taxon>
        <taxon>Craniata</taxon>
        <taxon>Vertebrata</taxon>
        <taxon>Euteleostomi</taxon>
        <taxon>Actinopterygii</taxon>
        <taxon>Neopterygii</taxon>
        <taxon>Teleostei</taxon>
        <taxon>Neoteleostei</taxon>
        <taxon>Acanthomorphata</taxon>
        <taxon>Eupercaria</taxon>
        <taxon>Centrarchiformes</taxon>
        <taxon>Terapontoidei</taxon>
        <taxon>Terapontidae</taxon>
        <taxon>Scortum</taxon>
    </lineage>
</organism>
<comment type="caution">
    <text evidence="1">The sequence shown here is derived from an EMBL/GenBank/DDBJ whole genome shotgun (WGS) entry which is preliminary data.</text>
</comment>
<dbReference type="EMBL" id="CM041532">
    <property type="protein sequence ID" value="KAI3376177.1"/>
    <property type="molecule type" value="Genomic_DNA"/>
</dbReference>
<evidence type="ECO:0000313" key="1">
    <source>
        <dbReference type="EMBL" id="KAI3376177.1"/>
    </source>
</evidence>
<gene>
    <name evidence="1" type="ORF">L3Q82_016701</name>
</gene>
<proteinExistence type="predicted"/>
<accession>A0ACB8X9G3</accession>
<dbReference type="Proteomes" id="UP000831701">
    <property type="component" value="Chromosome 2"/>
</dbReference>
<keyword evidence="2" id="KW-1185">Reference proteome</keyword>